<dbReference type="Proteomes" id="UP000034838">
    <property type="component" value="Unassembled WGS sequence"/>
</dbReference>
<protein>
    <submittedName>
        <fullName evidence="3">Uncharacterized protein</fullName>
    </submittedName>
</protein>
<keyword evidence="2" id="KW-0732">Signal</keyword>
<feature type="chain" id="PRO_5017955679" evidence="2">
    <location>
        <begin position="29"/>
        <end position="158"/>
    </location>
</feature>
<proteinExistence type="predicted"/>
<feature type="region of interest" description="Disordered" evidence="1">
    <location>
        <begin position="30"/>
        <end position="58"/>
    </location>
</feature>
<reference evidence="3" key="1">
    <citation type="submission" date="2016-10" db="EMBL/GenBank/DDBJ databases">
        <title>Genome sequence of Streptomyces malaysiense MUSC 136.</title>
        <authorList>
            <person name="Lee L.-H."/>
            <person name="Ser H.-L."/>
        </authorList>
    </citation>
    <scope>NUCLEOTIDE SEQUENCE [LARGE SCALE GENOMIC DNA]</scope>
    <source>
        <strain evidence="3">MUSC 136</strain>
    </source>
</reference>
<evidence type="ECO:0000256" key="1">
    <source>
        <dbReference type="SAM" id="MobiDB-lite"/>
    </source>
</evidence>
<dbReference type="OrthoDB" id="4261531at2"/>
<accession>A0A1J4PW10</accession>
<keyword evidence="4" id="KW-1185">Reference proteome</keyword>
<evidence type="ECO:0000313" key="4">
    <source>
        <dbReference type="Proteomes" id="UP000034838"/>
    </source>
</evidence>
<dbReference type="EMBL" id="LBDA02000079">
    <property type="protein sequence ID" value="OIK24151.1"/>
    <property type="molecule type" value="Genomic_DNA"/>
</dbReference>
<gene>
    <name evidence="3" type="ORF">VT52_028470</name>
</gene>
<evidence type="ECO:0000256" key="2">
    <source>
        <dbReference type="SAM" id="SignalP"/>
    </source>
</evidence>
<sequence>MVINSRGVVAAMAGVAVLAAASAATATAAQSARPARAGTTCGTSVDPGTRIPGHRRHDGPALRIGGATVEVRYGNARPGAPYRVWAAASGAAEGDTVTLEWDVDYGSWADLGACSATVRPDGTRHTRAVGYLHGKGWHLAARACAWHAGHRVCTAYWP</sequence>
<name>A0A1J4PW10_9ACTN</name>
<evidence type="ECO:0000313" key="3">
    <source>
        <dbReference type="EMBL" id="OIK24151.1"/>
    </source>
</evidence>
<feature type="signal peptide" evidence="2">
    <location>
        <begin position="1"/>
        <end position="28"/>
    </location>
</feature>
<comment type="caution">
    <text evidence="3">The sequence shown here is derived from an EMBL/GenBank/DDBJ whole genome shotgun (WGS) entry which is preliminary data.</text>
</comment>
<organism evidence="3 4">
    <name type="scientific">Streptomyces malaysiense</name>
    <dbReference type="NCBI Taxonomy" id="1428626"/>
    <lineage>
        <taxon>Bacteria</taxon>
        <taxon>Bacillati</taxon>
        <taxon>Actinomycetota</taxon>
        <taxon>Actinomycetes</taxon>
        <taxon>Kitasatosporales</taxon>
        <taxon>Streptomycetaceae</taxon>
        <taxon>Streptomyces</taxon>
    </lineage>
</organism>
<dbReference type="AlphaFoldDB" id="A0A1J4PW10"/>
<dbReference type="RefSeq" id="WP_046418249.1">
    <property type="nucleotide sequence ID" value="NZ_LBDA02000079.1"/>
</dbReference>
<feature type="compositionally biased region" description="Low complexity" evidence="1">
    <location>
        <begin position="30"/>
        <end position="39"/>
    </location>
</feature>